<dbReference type="Pfam" id="PF00400">
    <property type="entry name" value="WD40"/>
    <property type="match status" value="2"/>
</dbReference>
<protein>
    <submittedName>
        <fullName evidence="7">Chromatin binding protein</fullName>
    </submittedName>
</protein>
<feature type="repeat" description="WD" evidence="5">
    <location>
        <begin position="117"/>
        <end position="150"/>
    </location>
</feature>
<keyword evidence="2 5" id="KW-0853">WD repeat</keyword>
<dbReference type="PANTHER" id="PTHR44040">
    <property type="entry name" value="RETINOBLASTOMA-BINDING PROTEIN 5"/>
    <property type="match status" value="1"/>
</dbReference>
<keyword evidence="3" id="KW-0677">Repeat</keyword>
<feature type="region of interest" description="Disordered" evidence="6">
    <location>
        <begin position="569"/>
        <end position="664"/>
    </location>
</feature>
<keyword evidence="4" id="KW-0539">Nucleus</keyword>
<keyword evidence="8" id="KW-1185">Reference proteome</keyword>
<dbReference type="EMBL" id="JAPDMZ010000063">
    <property type="protein sequence ID" value="KAK0552393.1"/>
    <property type="molecule type" value="Genomic_DNA"/>
</dbReference>
<feature type="compositionally biased region" description="Low complexity" evidence="6">
    <location>
        <begin position="576"/>
        <end position="599"/>
    </location>
</feature>
<evidence type="ECO:0000256" key="1">
    <source>
        <dbReference type="ARBA" id="ARBA00004123"/>
    </source>
</evidence>
<dbReference type="InterPro" id="IPR037850">
    <property type="entry name" value="RBBP5/Swd1"/>
</dbReference>
<proteinExistence type="predicted"/>
<name>A0AAN6JRQ7_9BASI</name>
<dbReference type="Proteomes" id="UP001176517">
    <property type="component" value="Unassembled WGS sequence"/>
</dbReference>
<reference evidence="7" key="1">
    <citation type="journal article" date="2023" name="PhytoFront">
        <title>Draft Genome Resources of Seven Strains of Tilletia horrida, Causal Agent of Kernel Smut of Rice.</title>
        <authorList>
            <person name="Khanal S."/>
            <person name="Antony Babu S."/>
            <person name="Zhou X.G."/>
        </authorList>
    </citation>
    <scope>NUCLEOTIDE SEQUENCE</scope>
    <source>
        <strain evidence="7">TX6</strain>
    </source>
</reference>
<dbReference type="PROSITE" id="PS50294">
    <property type="entry name" value="WD_REPEATS_REGION"/>
    <property type="match status" value="1"/>
</dbReference>
<evidence type="ECO:0000313" key="7">
    <source>
        <dbReference type="EMBL" id="KAK0552393.1"/>
    </source>
</evidence>
<evidence type="ECO:0000256" key="3">
    <source>
        <dbReference type="ARBA" id="ARBA00022737"/>
    </source>
</evidence>
<feature type="compositionally biased region" description="Low complexity" evidence="6">
    <location>
        <begin position="69"/>
        <end position="80"/>
    </location>
</feature>
<accession>A0AAN6JRQ7</accession>
<dbReference type="SMART" id="SM00320">
    <property type="entry name" value="WD40"/>
    <property type="match status" value="7"/>
</dbReference>
<dbReference type="GO" id="GO:0048188">
    <property type="term" value="C:Set1C/COMPASS complex"/>
    <property type="evidence" value="ECO:0007669"/>
    <property type="project" value="InterPro"/>
</dbReference>
<dbReference type="InterPro" id="IPR001680">
    <property type="entry name" value="WD40_rpt"/>
</dbReference>
<dbReference type="Gene3D" id="2.130.10.10">
    <property type="entry name" value="YVTN repeat-like/Quinoprotein amine dehydrogenase"/>
    <property type="match status" value="3"/>
</dbReference>
<dbReference type="PROSITE" id="PS50082">
    <property type="entry name" value="WD_REPEATS_2"/>
    <property type="match status" value="1"/>
</dbReference>
<organism evidence="7 8">
    <name type="scientific">Tilletia horrida</name>
    <dbReference type="NCBI Taxonomy" id="155126"/>
    <lineage>
        <taxon>Eukaryota</taxon>
        <taxon>Fungi</taxon>
        <taxon>Dikarya</taxon>
        <taxon>Basidiomycota</taxon>
        <taxon>Ustilaginomycotina</taxon>
        <taxon>Exobasidiomycetes</taxon>
        <taxon>Tilletiales</taxon>
        <taxon>Tilletiaceae</taxon>
        <taxon>Tilletia</taxon>
    </lineage>
</organism>
<evidence type="ECO:0000313" key="8">
    <source>
        <dbReference type="Proteomes" id="UP001176517"/>
    </source>
</evidence>
<dbReference type="PANTHER" id="PTHR44040:SF1">
    <property type="entry name" value="RETINOBLASTOMA-BINDING PROTEIN 5"/>
    <property type="match status" value="1"/>
</dbReference>
<gene>
    <name evidence="7" type="primary">SWD1</name>
    <name evidence="7" type="ORF">OC846_002900</name>
</gene>
<feature type="region of interest" description="Disordered" evidence="6">
    <location>
        <begin position="40"/>
        <end position="83"/>
    </location>
</feature>
<dbReference type="PROSITE" id="PS00678">
    <property type="entry name" value="WD_REPEATS_1"/>
    <property type="match status" value="1"/>
</dbReference>
<dbReference type="SUPFAM" id="SSF50978">
    <property type="entry name" value="WD40 repeat-like"/>
    <property type="match status" value="1"/>
</dbReference>
<evidence type="ECO:0000256" key="2">
    <source>
        <dbReference type="ARBA" id="ARBA00022574"/>
    </source>
</evidence>
<dbReference type="InterPro" id="IPR036322">
    <property type="entry name" value="WD40_repeat_dom_sf"/>
</dbReference>
<evidence type="ECO:0000256" key="5">
    <source>
        <dbReference type="PROSITE-ProRule" id="PRU00221"/>
    </source>
</evidence>
<dbReference type="InterPro" id="IPR019775">
    <property type="entry name" value="WD40_repeat_CS"/>
</dbReference>
<comment type="subcellular location">
    <subcellularLocation>
        <location evidence="1">Nucleus</location>
    </subcellularLocation>
</comment>
<evidence type="ECO:0000256" key="4">
    <source>
        <dbReference type="ARBA" id="ARBA00023242"/>
    </source>
</evidence>
<evidence type="ECO:0000256" key="6">
    <source>
        <dbReference type="SAM" id="MobiDB-lite"/>
    </source>
</evidence>
<comment type="caution">
    <text evidence="7">The sequence shown here is derived from an EMBL/GenBank/DDBJ whole genome shotgun (WGS) entry which is preliminary data.</text>
</comment>
<sequence length="721" mass="78212">MDISLLNPFAHAIPKSVEASIFHANAVCIAFNHSTTATALQPSSSHGVNGPPPDAEEEASSGSKTEVGAATSANAPPSSSVDHRPHSLFAGNYLAAGRLDGVVAIWDIETRCCLRWFDAHARQVTTVAWSPHGRYLASGSMDWNVIIWDLGLKTTPARLPRKRTIRFDGPVSEVRFSPVSSQLLLVVLESQAAYIVDLRTPKYKLEQVPLPEHVRPEDEAGSSNPVLNSAQEHVPSYPLPSSELPITSLPPATFSTAEYSPDGRYIFAGTSKGHLYVFDAQTGKSLGKHNATSPAGIRALSFDKTGAKLVINAHDRTVRTFFIEYNHNSLSNALGWPFQSEGAQNGTLKNGSTEDQMDVDLASKDNDEEFRPKSEEPAVVLLPVHKLTDLVNRTPWNGVGWSGDGGDYVYAGAAHKASHNIYIWDTQTGTLEKVLQGPKDPLVAIDWHPTRPIIASVCSTGAVHLWFSKSEEAWSAYAPQFEELEENIQYEEREEEFDLEDADELSRRKQDEEEALVDVLGSFLPKKLASVDSGANLYRLPKDAITNGQTVPILSPEDSAPSAHIKTEMTDSVGVSEPTSVEVPEEAAAPAETAAPAEAIDTADTTVKLENPDDIPAASELDSTSEGIKAKITNGHSDADSPTKVITSAPPESQAADNVEQRPDVNRQRAAFTWRWVRDRRKGADGLYDAFESDDDVDPHFVIPVQLEDGNSSSDGSDRSG</sequence>
<dbReference type="AlphaFoldDB" id="A0AAN6JRQ7"/>
<dbReference type="InterPro" id="IPR015943">
    <property type="entry name" value="WD40/YVTN_repeat-like_dom_sf"/>
</dbReference>